<evidence type="ECO:0000313" key="3">
    <source>
        <dbReference type="Proteomes" id="UP000652219"/>
    </source>
</evidence>
<comment type="caution">
    <text evidence="2">The sequence shown here is derived from an EMBL/GenBank/DDBJ whole genome shotgun (WGS) entry which is preliminary data.</text>
</comment>
<keyword evidence="3" id="KW-1185">Reference proteome</keyword>
<feature type="region of interest" description="Disordered" evidence="1">
    <location>
        <begin position="24"/>
        <end position="68"/>
    </location>
</feature>
<organism evidence="2 3">
    <name type="scientific">Colletotrichum sojae</name>
    <dbReference type="NCBI Taxonomy" id="2175907"/>
    <lineage>
        <taxon>Eukaryota</taxon>
        <taxon>Fungi</taxon>
        <taxon>Dikarya</taxon>
        <taxon>Ascomycota</taxon>
        <taxon>Pezizomycotina</taxon>
        <taxon>Sordariomycetes</taxon>
        <taxon>Hypocreomycetidae</taxon>
        <taxon>Glomerellales</taxon>
        <taxon>Glomerellaceae</taxon>
        <taxon>Colletotrichum</taxon>
        <taxon>Colletotrichum orchidearum species complex</taxon>
    </lineage>
</organism>
<evidence type="ECO:0000256" key="1">
    <source>
        <dbReference type="SAM" id="MobiDB-lite"/>
    </source>
</evidence>
<name>A0A8H6MN22_9PEZI</name>
<dbReference type="Proteomes" id="UP000652219">
    <property type="component" value="Unassembled WGS sequence"/>
</dbReference>
<reference evidence="2 3" key="1">
    <citation type="journal article" date="2020" name="Phytopathology">
        <title>Genome Sequence Resources of Colletotrichum truncatum, C. plurivorum, C. musicola, and C. sojae: Four Species Pathogenic to Soybean (Glycine max).</title>
        <authorList>
            <person name="Rogerio F."/>
            <person name="Boufleur T.R."/>
            <person name="Ciampi-Guillardi M."/>
            <person name="Sukno S.A."/>
            <person name="Thon M.R."/>
            <person name="Massola Junior N.S."/>
            <person name="Baroncelli R."/>
        </authorList>
    </citation>
    <scope>NUCLEOTIDE SEQUENCE [LARGE SCALE GENOMIC DNA]</scope>
    <source>
        <strain evidence="2 3">LFN0009</strain>
    </source>
</reference>
<evidence type="ECO:0000313" key="2">
    <source>
        <dbReference type="EMBL" id="KAF6801242.1"/>
    </source>
</evidence>
<dbReference type="AlphaFoldDB" id="A0A8H6MN22"/>
<accession>A0A8H6MN22</accession>
<proteinExistence type="predicted"/>
<sequence>MLIYVELYLKAMRALRTKIVPADAVKTGPDPKAKAGRNMGLGKRRPSPRRDIASAQSERTNPLSGRKQIDSNCGLYRRGFAPAEQPRTINSNHQLQSPSHLKLISPPPPTHLYIMKFSVAAVLSFAVSTYAWAQAGDGTWVANNVVYNIRGSQVHESCTRRNTNDILVAVPCAYWIDGRGNIAHGTCTSNFNQVACI</sequence>
<dbReference type="EMBL" id="WIGN01000289">
    <property type="protein sequence ID" value="KAF6801242.1"/>
    <property type="molecule type" value="Genomic_DNA"/>
</dbReference>
<protein>
    <submittedName>
        <fullName evidence="2">Uncharacterized protein</fullName>
    </submittedName>
</protein>
<gene>
    <name evidence="2" type="ORF">CSOJ01_11892</name>
</gene>
<feature type="compositionally biased region" description="Polar residues" evidence="1">
    <location>
        <begin position="54"/>
        <end position="63"/>
    </location>
</feature>